<name>A0A6G9CR88_RHOER</name>
<dbReference type="Proteomes" id="UP000502345">
    <property type="component" value="Chromosome"/>
</dbReference>
<accession>A0A6G9CR88</accession>
<dbReference type="EMBL" id="CP050124">
    <property type="protein sequence ID" value="QIP39555.1"/>
    <property type="molecule type" value="Genomic_DNA"/>
</dbReference>
<protein>
    <submittedName>
        <fullName evidence="1">Uncharacterized protein</fullName>
    </submittedName>
</protein>
<sequence>MGDYLRNDGLGNEGFATTDRVELECWMVRELLTEKGVR</sequence>
<reference evidence="1 2" key="1">
    <citation type="submission" date="2020-03" db="EMBL/GenBank/DDBJ databases">
        <title>Screen low temperature-resistant strains for efficient degradation of petroleum hydrocarbons under the low temperature.</title>
        <authorList>
            <person name="Wang Y."/>
            <person name="Chen J."/>
        </authorList>
    </citation>
    <scope>NUCLEOTIDE SEQUENCE [LARGE SCALE GENOMIC DNA]</scope>
    <source>
        <strain evidence="1 2">KB1</strain>
    </source>
</reference>
<gene>
    <name evidence="1" type="ORF">G9444_2311</name>
</gene>
<proteinExistence type="predicted"/>
<evidence type="ECO:0000313" key="1">
    <source>
        <dbReference type="EMBL" id="QIP39555.1"/>
    </source>
</evidence>
<organism evidence="1 2">
    <name type="scientific">Rhodococcus erythropolis</name>
    <name type="common">Arthrobacter picolinophilus</name>
    <dbReference type="NCBI Taxonomy" id="1833"/>
    <lineage>
        <taxon>Bacteria</taxon>
        <taxon>Bacillati</taxon>
        <taxon>Actinomycetota</taxon>
        <taxon>Actinomycetes</taxon>
        <taxon>Mycobacteriales</taxon>
        <taxon>Nocardiaceae</taxon>
        <taxon>Rhodococcus</taxon>
        <taxon>Rhodococcus erythropolis group</taxon>
    </lineage>
</organism>
<dbReference type="AlphaFoldDB" id="A0A6G9CR88"/>
<evidence type="ECO:0000313" key="2">
    <source>
        <dbReference type="Proteomes" id="UP000502345"/>
    </source>
</evidence>